<protein>
    <recommendedName>
        <fullName evidence="1">CxC2-like cysteine cluster KDZ transposase-associated domain-containing protein</fullName>
    </recommendedName>
</protein>
<organism evidence="2 3">
    <name type="scientific">Cylindrobasidium torrendii FP15055 ss-10</name>
    <dbReference type="NCBI Taxonomy" id="1314674"/>
    <lineage>
        <taxon>Eukaryota</taxon>
        <taxon>Fungi</taxon>
        <taxon>Dikarya</taxon>
        <taxon>Basidiomycota</taxon>
        <taxon>Agaricomycotina</taxon>
        <taxon>Agaricomycetes</taxon>
        <taxon>Agaricomycetidae</taxon>
        <taxon>Agaricales</taxon>
        <taxon>Marasmiineae</taxon>
        <taxon>Physalacriaceae</taxon>
        <taxon>Cylindrobasidium</taxon>
    </lineage>
</organism>
<proteinExistence type="predicted"/>
<feature type="domain" description="CxC2-like cysteine cluster KDZ transposase-associated" evidence="1">
    <location>
        <begin position="174"/>
        <end position="277"/>
    </location>
</feature>
<evidence type="ECO:0000313" key="2">
    <source>
        <dbReference type="EMBL" id="KIY60993.1"/>
    </source>
</evidence>
<dbReference type="InterPro" id="IPR041457">
    <property type="entry name" value="CxC2_KDZ-assoc"/>
</dbReference>
<dbReference type="PANTHER" id="PTHR33096">
    <property type="entry name" value="CXC2 DOMAIN-CONTAINING PROTEIN"/>
    <property type="match status" value="1"/>
</dbReference>
<evidence type="ECO:0000313" key="3">
    <source>
        <dbReference type="Proteomes" id="UP000054007"/>
    </source>
</evidence>
<reference evidence="2 3" key="1">
    <citation type="journal article" date="2015" name="Fungal Genet. Biol.">
        <title>Evolution of novel wood decay mechanisms in Agaricales revealed by the genome sequences of Fistulina hepatica and Cylindrobasidium torrendii.</title>
        <authorList>
            <person name="Floudas D."/>
            <person name="Held B.W."/>
            <person name="Riley R."/>
            <person name="Nagy L.G."/>
            <person name="Koehler G."/>
            <person name="Ransdell A.S."/>
            <person name="Younus H."/>
            <person name="Chow J."/>
            <person name="Chiniquy J."/>
            <person name="Lipzen A."/>
            <person name="Tritt A."/>
            <person name="Sun H."/>
            <person name="Haridas S."/>
            <person name="LaButti K."/>
            <person name="Ohm R.A."/>
            <person name="Kues U."/>
            <person name="Blanchette R.A."/>
            <person name="Grigoriev I.V."/>
            <person name="Minto R.E."/>
            <person name="Hibbett D.S."/>
        </authorList>
    </citation>
    <scope>NUCLEOTIDE SEQUENCE [LARGE SCALE GENOMIC DNA]</scope>
    <source>
        <strain evidence="2 3">FP15055 ss-10</strain>
    </source>
</reference>
<dbReference type="Pfam" id="PF18803">
    <property type="entry name" value="CxC2"/>
    <property type="match status" value="1"/>
</dbReference>
<dbReference type="Proteomes" id="UP000054007">
    <property type="component" value="Unassembled WGS sequence"/>
</dbReference>
<sequence>MRAHGRGKPRNTFRVFRDDDNLVDGDVVSARSLALSQDRRRVKTVFAGTCAQVGDSGRTDWQSTFDADLADELHKVTSTPHRYINSDHNIATWVSDGMGQEYLEEFMRLRGRRGCSTVCPRCPASTPNTAEYRCDSCFGAGLLCEACFLSAHTHLPFHRFEKWNGEGFDRVTARSLGINVVVGHDDGTRCAEGKVVSKFTILDTGGCHVFDVVFCRCERRRPKRIQLLRAQLFPSTARQPRTALTFALLREHEDLAAHGKLSPYEHYNALQHMTDAWGIDLPKPRLKPFTRANRKFCHLNMLARAGRGCVKDGRKLTAPGELAIPCIACPREGINIPENWREDPKRYMLMLMMDANFRLNNLRRASTPDVGLHTGLAYLVADEPYKMHYSKYKKQTDISNCSGFKTLEMAETKDATGLRSTGLGMVACARHEIIRPLGVGDLQKGERYCNMDYVAMSAAQGVNLERFYSYDVACQWCIHLMDRIQDLPPDMRPPEGVKLSFGVPKCHAKGHLLLCQCCFSMHVQVGVGEIDCEGIERCWAGINHSAPSTKEMLPGHRHDILDRRMGTHNWEKVIRMGKHLHGSLEKELQRYQDQLEAHAAFVRQIPAGNTVKWDKQVTDWEEGRSGDRRTTTPYWRERTYTKERDLVIKLNEEDRRANKIAIHDMNVVAFLQLGLKIEQSQRDIRALLVCSEKDSLHIVEDIQTKRLTMTKDLQQFRSVQQSYMPFMAGLLVTRAGEREGDIETEKLYMPSNIPAALRGRCLDGAVEKEALMRESQCYTALEEIRSVQRAVHQVNGWTKANVRGTKKSGRSFDIIKRLRAKGQASAVRYRAARQSLHNLRGGGSWEHVLQELQDSDIKDVASEVFSTD</sequence>
<dbReference type="STRING" id="1314674.A0A0D7ARL2"/>
<accession>A0A0D7ARL2</accession>
<name>A0A0D7ARL2_9AGAR</name>
<dbReference type="Pfam" id="PF18758">
    <property type="entry name" value="KDZ"/>
    <property type="match status" value="1"/>
</dbReference>
<dbReference type="OrthoDB" id="2804062at2759"/>
<feature type="non-terminal residue" evidence="2">
    <location>
        <position position="868"/>
    </location>
</feature>
<keyword evidence="3" id="KW-1185">Reference proteome</keyword>
<evidence type="ECO:0000259" key="1">
    <source>
        <dbReference type="Pfam" id="PF18803"/>
    </source>
</evidence>
<dbReference type="EMBL" id="KN881110">
    <property type="protein sequence ID" value="KIY60993.1"/>
    <property type="molecule type" value="Genomic_DNA"/>
</dbReference>
<dbReference type="AlphaFoldDB" id="A0A0D7ARL2"/>
<dbReference type="PANTHER" id="PTHR33096:SF1">
    <property type="entry name" value="CXC1-LIKE CYSTEINE CLUSTER ASSOCIATED WITH KDZ TRANSPOSASES DOMAIN-CONTAINING PROTEIN"/>
    <property type="match status" value="1"/>
</dbReference>
<gene>
    <name evidence="2" type="ORF">CYLTODRAFT_495439</name>
</gene>
<dbReference type="InterPro" id="IPR040521">
    <property type="entry name" value="KDZ"/>
</dbReference>